<dbReference type="VEuPathDB" id="FungiDB:PABG_03104"/>
<dbReference type="EMBL" id="LZYO01000001">
    <property type="protein sequence ID" value="ODH45450.1"/>
    <property type="molecule type" value="Genomic_DNA"/>
</dbReference>
<dbReference type="VEuPathDB" id="FungiDB:PADG_01638"/>
<gene>
    <name evidence="2" type="ORF">ACO22_00020</name>
</gene>
<proteinExistence type="predicted"/>
<evidence type="ECO:0000313" key="2">
    <source>
        <dbReference type="EMBL" id="ODH45450.1"/>
    </source>
</evidence>
<accession>A0A1D2JQH2</accession>
<feature type="region of interest" description="Disordered" evidence="1">
    <location>
        <begin position="227"/>
        <end position="266"/>
    </location>
</feature>
<dbReference type="Proteomes" id="UP000242814">
    <property type="component" value="Unassembled WGS sequence"/>
</dbReference>
<feature type="compositionally biased region" description="Basic and acidic residues" evidence="1">
    <location>
        <begin position="227"/>
        <end position="239"/>
    </location>
</feature>
<sequence>MEPALNTLQRAELPWRGRKIEYASWKHPPEISSGASLWMPLEAGKYSISRQLHALPSYISECGKLNSEQIYSPHNRADFGAGLFEARPHPQGRRSFTATHRPIESITMSYTASQTWLSHETKEFEAWVKVRDSMVRIAPKSPFTPKSFVEWIAHRLARMEEERSRILKQAKTKRTSERGSTEKTFVNPVFGGKELSDGLALVLLRETIWVPLGQYPVTHNIAPWPSHEELKHEGDDRNKSGYSRFPPLPRGPGNETVNWKQRPPLTQCSFDEVGRPRPGVESYKTQYLQSEMVEWIGNALLAELDM</sequence>
<feature type="compositionally biased region" description="Polar residues" evidence="1">
    <location>
        <begin position="255"/>
        <end position="266"/>
    </location>
</feature>
<protein>
    <submittedName>
        <fullName evidence="2">Uncharacterized protein</fullName>
    </submittedName>
</protein>
<organism evidence="2 3">
    <name type="scientific">Paracoccidioides brasiliensis</name>
    <dbReference type="NCBI Taxonomy" id="121759"/>
    <lineage>
        <taxon>Eukaryota</taxon>
        <taxon>Fungi</taxon>
        <taxon>Dikarya</taxon>
        <taxon>Ascomycota</taxon>
        <taxon>Pezizomycotina</taxon>
        <taxon>Eurotiomycetes</taxon>
        <taxon>Eurotiomycetidae</taxon>
        <taxon>Onygenales</taxon>
        <taxon>Ajellomycetaceae</taxon>
        <taxon>Paracoccidioides</taxon>
    </lineage>
</organism>
<evidence type="ECO:0000313" key="3">
    <source>
        <dbReference type="Proteomes" id="UP000242814"/>
    </source>
</evidence>
<comment type="caution">
    <text evidence="2">The sequence shown here is derived from an EMBL/GenBank/DDBJ whole genome shotgun (WGS) entry which is preliminary data.</text>
</comment>
<reference evidence="2 3" key="1">
    <citation type="submission" date="2016-06" db="EMBL/GenBank/DDBJ databases">
        <authorList>
            <person name="Kjaerup R.B."/>
            <person name="Dalgaard T.S."/>
            <person name="Juul-Madsen H.R."/>
        </authorList>
    </citation>
    <scope>NUCLEOTIDE SEQUENCE [LARGE SCALE GENOMIC DNA]</scope>
    <source>
        <strain evidence="2 3">Pb300</strain>
    </source>
</reference>
<dbReference type="AlphaFoldDB" id="A0A1D2JQH2"/>
<evidence type="ECO:0000256" key="1">
    <source>
        <dbReference type="SAM" id="MobiDB-lite"/>
    </source>
</evidence>
<name>A0A1D2JQH2_PARBR</name>